<organism evidence="2 3">
    <name type="scientific">Actinotalea ferrariae CF5-4</name>
    <dbReference type="NCBI Taxonomy" id="948458"/>
    <lineage>
        <taxon>Bacteria</taxon>
        <taxon>Bacillati</taxon>
        <taxon>Actinomycetota</taxon>
        <taxon>Actinomycetes</taxon>
        <taxon>Micrococcales</taxon>
        <taxon>Cellulomonadaceae</taxon>
        <taxon>Actinotalea</taxon>
    </lineage>
</organism>
<keyword evidence="3" id="KW-1185">Reference proteome</keyword>
<gene>
    <name evidence="2" type="ORF">N866_00860</name>
</gene>
<name>A0A021VWI8_9CELL</name>
<comment type="caution">
    <text evidence="2">The sequence shown here is derived from an EMBL/GenBank/DDBJ whole genome shotgun (WGS) entry which is preliminary data.</text>
</comment>
<protein>
    <submittedName>
        <fullName evidence="2">Uncharacterized protein</fullName>
    </submittedName>
</protein>
<dbReference type="EMBL" id="AXCW01000095">
    <property type="protein sequence ID" value="EYR63422.1"/>
    <property type="molecule type" value="Genomic_DNA"/>
</dbReference>
<evidence type="ECO:0000313" key="3">
    <source>
        <dbReference type="Proteomes" id="UP000019753"/>
    </source>
</evidence>
<dbReference type="AlphaFoldDB" id="A0A021VWI8"/>
<reference evidence="2 3" key="1">
    <citation type="submission" date="2014-01" db="EMBL/GenBank/DDBJ databases">
        <title>Actinotalea ferrariae CF5-4.</title>
        <authorList>
            <person name="Chen F."/>
            <person name="Li Y."/>
            <person name="Wang G."/>
        </authorList>
    </citation>
    <scope>NUCLEOTIDE SEQUENCE [LARGE SCALE GENOMIC DNA]</scope>
    <source>
        <strain evidence="2 3">CF5-4</strain>
    </source>
</reference>
<evidence type="ECO:0000256" key="1">
    <source>
        <dbReference type="SAM" id="MobiDB-lite"/>
    </source>
</evidence>
<evidence type="ECO:0000313" key="2">
    <source>
        <dbReference type="EMBL" id="EYR63422.1"/>
    </source>
</evidence>
<accession>A0A021VWI8</accession>
<feature type="region of interest" description="Disordered" evidence="1">
    <location>
        <begin position="43"/>
        <end position="65"/>
    </location>
</feature>
<dbReference type="Proteomes" id="UP000019753">
    <property type="component" value="Unassembled WGS sequence"/>
</dbReference>
<sequence>MMEKQIPMTGWYRDVRIAPTAASIQGTGVPAAGRDASRLRGLAGGASRLGTPTFTTDSVPRAHRV</sequence>
<proteinExistence type="predicted"/>